<dbReference type="Pfam" id="PF00126">
    <property type="entry name" value="HTH_1"/>
    <property type="match status" value="1"/>
</dbReference>
<evidence type="ECO:0000256" key="2">
    <source>
        <dbReference type="ARBA" id="ARBA00023015"/>
    </source>
</evidence>
<gene>
    <name evidence="6" type="ORF">MetexDRAFT_1503</name>
</gene>
<dbReference type="PANTHER" id="PTHR30537:SF5">
    <property type="entry name" value="HTH-TYPE TRANSCRIPTIONAL ACTIVATOR TTDR-RELATED"/>
    <property type="match status" value="1"/>
</dbReference>
<keyword evidence="3" id="KW-0238">DNA-binding</keyword>
<keyword evidence="2" id="KW-0805">Transcription regulation</keyword>
<evidence type="ECO:0000313" key="7">
    <source>
        <dbReference type="Proteomes" id="UP000004382"/>
    </source>
</evidence>
<protein>
    <submittedName>
        <fullName evidence="6">Transcriptional regulator, LysR family</fullName>
    </submittedName>
</protein>
<proteinExistence type="inferred from homology"/>
<evidence type="ECO:0000259" key="5">
    <source>
        <dbReference type="PROSITE" id="PS50931"/>
    </source>
</evidence>
<dbReference type="GO" id="GO:0043565">
    <property type="term" value="F:sequence-specific DNA binding"/>
    <property type="evidence" value="ECO:0007669"/>
    <property type="project" value="TreeGrafter"/>
</dbReference>
<dbReference type="EMBL" id="AGJK01000027">
    <property type="protein sequence ID" value="EHP93584.1"/>
    <property type="molecule type" value="Genomic_DNA"/>
</dbReference>
<dbReference type="PATRIC" id="fig|882800.3.peg.1475"/>
<dbReference type="InterPro" id="IPR000847">
    <property type="entry name" value="LysR_HTH_N"/>
</dbReference>
<accession>H1KFU1</accession>
<reference evidence="6 7" key="1">
    <citation type="submission" date="2011-09" db="EMBL/GenBank/DDBJ databases">
        <title>The draft genome of Methylobacterium extorquens DSM 13060.</title>
        <authorList>
            <consortium name="US DOE Joint Genome Institute (JGI-PGF)"/>
            <person name="Lucas S."/>
            <person name="Han J."/>
            <person name="Lapidus A."/>
            <person name="Cheng J.-F."/>
            <person name="Goodwin L."/>
            <person name="Pitluck S."/>
            <person name="Peters L."/>
            <person name="Land M.L."/>
            <person name="Hauser L."/>
            <person name="Koskimaki J."/>
            <person name="Halonen O."/>
            <person name="Pirttila A."/>
            <person name="Frank C."/>
            <person name="Woyke T.J."/>
        </authorList>
    </citation>
    <scope>NUCLEOTIDE SEQUENCE [LARGE SCALE GENOMIC DNA]</scope>
    <source>
        <strain evidence="6 7">DSM 13060</strain>
    </source>
</reference>
<evidence type="ECO:0000256" key="1">
    <source>
        <dbReference type="ARBA" id="ARBA00009437"/>
    </source>
</evidence>
<evidence type="ECO:0000256" key="4">
    <source>
        <dbReference type="ARBA" id="ARBA00023163"/>
    </source>
</evidence>
<dbReference type="AlphaFoldDB" id="H1KFU1"/>
<sequence>MVRNMDRLASMEVFAKVADLGSFAAAADAADISAAMVGKHVRQLEEHLGVRLLNRTTRRQSLTDAGRDFLERTRIVLAELEAAEAIAADSRTRPRGELRINAPVSFGTYSLSPLLPEYMAENPEVTVRLTLSDRVVDLADEGYDCVFRAGPLHDNSLIARGLRPLNLIPCASPSYLERHGRPRHPSDLARHACLGFSGSALEERWTFHGDEGEVVVPIGSRFSANSGHALRQAALAGMGVIHHAEELLADDLASGRLVRVLAEWRSERPLHILYAPDRRITPKLRSFLDFTTARFSRERGS</sequence>
<evidence type="ECO:0000313" key="6">
    <source>
        <dbReference type="EMBL" id="EHP93584.1"/>
    </source>
</evidence>
<comment type="similarity">
    <text evidence="1">Belongs to the LysR transcriptional regulatory family.</text>
</comment>
<dbReference type="InterPro" id="IPR036390">
    <property type="entry name" value="WH_DNA-bd_sf"/>
</dbReference>
<dbReference type="GO" id="GO:0003700">
    <property type="term" value="F:DNA-binding transcription factor activity"/>
    <property type="evidence" value="ECO:0007669"/>
    <property type="project" value="InterPro"/>
</dbReference>
<comment type="caution">
    <text evidence="6">The sequence shown here is derived from an EMBL/GenBank/DDBJ whole genome shotgun (WGS) entry which is preliminary data.</text>
</comment>
<feature type="domain" description="HTH lysR-type" evidence="5">
    <location>
        <begin position="6"/>
        <end position="63"/>
    </location>
</feature>
<dbReference type="Gene3D" id="1.10.10.10">
    <property type="entry name" value="Winged helix-like DNA-binding domain superfamily/Winged helix DNA-binding domain"/>
    <property type="match status" value="1"/>
</dbReference>
<organism evidence="6 7">
    <name type="scientific">Methylorubrum extorquens DSM 13060</name>
    <dbReference type="NCBI Taxonomy" id="882800"/>
    <lineage>
        <taxon>Bacteria</taxon>
        <taxon>Pseudomonadati</taxon>
        <taxon>Pseudomonadota</taxon>
        <taxon>Alphaproteobacteria</taxon>
        <taxon>Hyphomicrobiales</taxon>
        <taxon>Methylobacteriaceae</taxon>
        <taxon>Methylorubrum</taxon>
    </lineage>
</organism>
<dbReference type="GO" id="GO:0006351">
    <property type="term" value="P:DNA-templated transcription"/>
    <property type="evidence" value="ECO:0007669"/>
    <property type="project" value="TreeGrafter"/>
</dbReference>
<dbReference type="SUPFAM" id="SSF46785">
    <property type="entry name" value="Winged helix' DNA-binding domain"/>
    <property type="match status" value="1"/>
</dbReference>
<dbReference type="Proteomes" id="UP000004382">
    <property type="component" value="Unassembled WGS sequence"/>
</dbReference>
<name>H1KFU1_METEX</name>
<dbReference type="InterPro" id="IPR058163">
    <property type="entry name" value="LysR-type_TF_proteobact-type"/>
</dbReference>
<dbReference type="FunFam" id="3.40.190.290:FF:000001">
    <property type="entry name" value="Transcriptional regulator, LysR family"/>
    <property type="match status" value="1"/>
</dbReference>
<keyword evidence="4" id="KW-0804">Transcription</keyword>
<dbReference type="Gene3D" id="3.40.190.290">
    <property type="match status" value="1"/>
</dbReference>
<dbReference type="Pfam" id="PF03466">
    <property type="entry name" value="LysR_substrate"/>
    <property type="match status" value="1"/>
</dbReference>
<dbReference type="SUPFAM" id="SSF53850">
    <property type="entry name" value="Periplasmic binding protein-like II"/>
    <property type="match status" value="1"/>
</dbReference>
<dbReference type="FunFam" id="1.10.10.10:FF:000001">
    <property type="entry name" value="LysR family transcriptional regulator"/>
    <property type="match status" value="1"/>
</dbReference>
<evidence type="ECO:0000256" key="3">
    <source>
        <dbReference type="ARBA" id="ARBA00023125"/>
    </source>
</evidence>
<dbReference type="CDD" id="cd08477">
    <property type="entry name" value="PBP2_CrgA_like_8"/>
    <property type="match status" value="1"/>
</dbReference>
<dbReference type="PANTHER" id="PTHR30537">
    <property type="entry name" value="HTH-TYPE TRANSCRIPTIONAL REGULATOR"/>
    <property type="match status" value="1"/>
</dbReference>
<dbReference type="InterPro" id="IPR036388">
    <property type="entry name" value="WH-like_DNA-bd_sf"/>
</dbReference>
<dbReference type="InterPro" id="IPR005119">
    <property type="entry name" value="LysR_subst-bd"/>
</dbReference>
<dbReference type="PROSITE" id="PS50931">
    <property type="entry name" value="HTH_LYSR"/>
    <property type="match status" value="1"/>
</dbReference>